<evidence type="ECO:0000313" key="4">
    <source>
        <dbReference type="Proteomes" id="UP000005408"/>
    </source>
</evidence>
<dbReference type="EnsemblMetazoa" id="G8437.1">
    <property type="protein sequence ID" value="G8437.1:cds"/>
    <property type="gene ID" value="G8437"/>
</dbReference>
<evidence type="ECO:0000256" key="1">
    <source>
        <dbReference type="SAM" id="MobiDB-lite"/>
    </source>
</evidence>
<evidence type="ECO:0000313" key="3">
    <source>
        <dbReference type="EnsemblMetazoa" id="G8437.1:cds"/>
    </source>
</evidence>
<dbReference type="PANTHER" id="PTHR46599">
    <property type="entry name" value="PIGGYBAC TRANSPOSABLE ELEMENT-DERIVED PROTEIN 4"/>
    <property type="match status" value="1"/>
</dbReference>
<dbReference type="Pfam" id="PF13843">
    <property type="entry name" value="DDE_Tnp_1_7"/>
    <property type="match status" value="1"/>
</dbReference>
<reference evidence="3" key="1">
    <citation type="submission" date="2022-08" db="UniProtKB">
        <authorList>
            <consortium name="EnsemblMetazoa"/>
        </authorList>
    </citation>
    <scope>IDENTIFICATION</scope>
    <source>
        <strain evidence="3">05x7-T-G4-1.051#20</strain>
    </source>
</reference>
<dbReference type="InterPro" id="IPR029526">
    <property type="entry name" value="PGBD"/>
</dbReference>
<dbReference type="PANTHER" id="PTHR46599:SF2">
    <property type="entry name" value="PIGGYBAC TRANSPOSABLE ELEMENT-DERIVED PROTEIN 4-LIKE"/>
    <property type="match status" value="1"/>
</dbReference>
<feature type="domain" description="PiggyBac transposable element-derived protein" evidence="2">
    <location>
        <begin position="74"/>
        <end position="296"/>
    </location>
</feature>
<proteinExistence type="predicted"/>
<organism evidence="3 4">
    <name type="scientific">Magallana gigas</name>
    <name type="common">Pacific oyster</name>
    <name type="synonym">Crassostrea gigas</name>
    <dbReference type="NCBI Taxonomy" id="29159"/>
    <lineage>
        <taxon>Eukaryota</taxon>
        <taxon>Metazoa</taxon>
        <taxon>Spiralia</taxon>
        <taxon>Lophotrochozoa</taxon>
        <taxon>Mollusca</taxon>
        <taxon>Bivalvia</taxon>
        <taxon>Autobranchia</taxon>
        <taxon>Pteriomorphia</taxon>
        <taxon>Ostreida</taxon>
        <taxon>Ostreoidea</taxon>
        <taxon>Ostreidae</taxon>
        <taxon>Magallana</taxon>
    </lineage>
</organism>
<dbReference type="AlphaFoldDB" id="A0A8W8P2J7"/>
<keyword evidence="4" id="KW-1185">Reference proteome</keyword>
<feature type="compositionally biased region" description="Acidic residues" evidence="1">
    <location>
        <begin position="1"/>
        <end position="12"/>
    </location>
</feature>
<dbReference type="Proteomes" id="UP000005408">
    <property type="component" value="Unassembled WGS sequence"/>
</dbReference>
<accession>A0A8W8P2J7</accession>
<sequence length="299" mass="34445">MENSSSDDDSDTLSEGSDLQLYSEHEFSSDTDSDDDTQQTESSMEPDSQQTEATDDDFWSYDLHPVDIAPFTEQLPRIDMYWSENPFVGNEGFKKCMTRTRFEKLLQYLHINDNQAQAPAGSPNYDRLHKIRPLIDMTRGNFQKFYKPGKCQSIDEGMIRYKGHYYAQQYTPGKPIKRGLKIWMRCEPNGYTVYLGKHDSMCGPSLGERVVKHLCKPLKWKGHHVFFDRYFTSIPLLQTLESYGVYGCGTIMANRKGFPSQLKSPHLPERGDAEQMQHNNLVATVWNDAKPVCSFYVVK</sequence>
<feature type="compositionally biased region" description="Acidic residues" evidence="1">
    <location>
        <begin position="29"/>
        <end position="38"/>
    </location>
</feature>
<feature type="region of interest" description="Disordered" evidence="1">
    <location>
        <begin position="1"/>
        <end position="59"/>
    </location>
</feature>
<name>A0A8W8P2J7_MAGGI</name>
<evidence type="ECO:0000259" key="2">
    <source>
        <dbReference type="Pfam" id="PF13843"/>
    </source>
</evidence>
<protein>
    <recommendedName>
        <fullName evidence="2">PiggyBac transposable element-derived protein domain-containing protein</fullName>
    </recommendedName>
</protein>